<feature type="compositionally biased region" description="Polar residues" evidence="1">
    <location>
        <begin position="319"/>
        <end position="335"/>
    </location>
</feature>
<dbReference type="EMBL" id="JAIZAY010000004">
    <property type="protein sequence ID" value="KAJ8043552.1"/>
    <property type="molecule type" value="Genomic_DNA"/>
</dbReference>
<evidence type="ECO:0000259" key="2">
    <source>
        <dbReference type="Pfam" id="PF20209"/>
    </source>
</evidence>
<gene>
    <name evidence="3" type="ORF">HOLleu_10686</name>
</gene>
<keyword evidence="4" id="KW-1185">Reference proteome</keyword>
<evidence type="ECO:0000313" key="3">
    <source>
        <dbReference type="EMBL" id="KAJ8043552.1"/>
    </source>
</evidence>
<dbReference type="OrthoDB" id="6141723at2759"/>
<sequence>MKPTQRETTEHYKNEDPQAKCNILKERVKEMLNTCTKFDLTNCIKIERHYNKIHMRSLRAQRLFNKREKLLNQQRMQQLRNNTQYTQKESIARSANLASRHTSSFELLQQQFWETISVGPEYICCVCQQLWYRQSVVSAESLKTEHNSNLSSLDSKQWICRTCNQYVKSGRIPPLSKANNTTMPNIPADLHLHSLEERLIALRTPFMQIRELLRGRQMSMKCNVVNVPAIVTNTVRMLHKRIDESHTIPVKFKRKLSYNHSVMSQNVKPKKVLDAANWLVTNSQLYKEEGVSILQTWPQTLQTMDQEWKEFVDIRDIDTNSGANEQQKNVLTDSQTEMEPDSDDEWTEVVNEDAQPSGSLDTMPEFTTEGSLAYCLAPSEGNHPLGLFQDKYSEELAFPTLFCGQPRNENNVKVHYSDICKWELRHKDRRFAKCVPNIFFKAKKLQINQIQQKLHFA</sequence>
<feature type="compositionally biased region" description="Acidic residues" evidence="1">
    <location>
        <begin position="336"/>
        <end position="351"/>
    </location>
</feature>
<feature type="domain" description="DUF6570" evidence="2">
    <location>
        <begin position="170"/>
        <end position="291"/>
    </location>
</feature>
<name>A0A9Q1CED0_HOLLE</name>
<feature type="region of interest" description="Disordered" evidence="1">
    <location>
        <begin position="318"/>
        <end position="362"/>
    </location>
</feature>
<dbReference type="Proteomes" id="UP001152320">
    <property type="component" value="Chromosome 4"/>
</dbReference>
<dbReference type="InterPro" id="IPR046700">
    <property type="entry name" value="DUF6570"/>
</dbReference>
<evidence type="ECO:0000256" key="1">
    <source>
        <dbReference type="SAM" id="MobiDB-lite"/>
    </source>
</evidence>
<reference evidence="3" key="1">
    <citation type="submission" date="2021-10" db="EMBL/GenBank/DDBJ databases">
        <title>Tropical sea cucumber genome reveals ecological adaptation and Cuvierian tubules defense mechanism.</title>
        <authorList>
            <person name="Chen T."/>
        </authorList>
    </citation>
    <scope>NUCLEOTIDE SEQUENCE</scope>
    <source>
        <strain evidence="3">Nanhai2018</strain>
        <tissue evidence="3">Muscle</tissue>
    </source>
</reference>
<dbReference type="AlphaFoldDB" id="A0A9Q1CED0"/>
<dbReference type="Pfam" id="PF20209">
    <property type="entry name" value="DUF6570"/>
    <property type="match status" value="1"/>
</dbReference>
<comment type="caution">
    <text evidence="3">The sequence shown here is derived from an EMBL/GenBank/DDBJ whole genome shotgun (WGS) entry which is preliminary data.</text>
</comment>
<protein>
    <recommendedName>
        <fullName evidence="2">DUF6570 domain-containing protein</fullName>
    </recommendedName>
</protein>
<proteinExistence type="predicted"/>
<organism evidence="3 4">
    <name type="scientific">Holothuria leucospilota</name>
    <name type="common">Black long sea cucumber</name>
    <name type="synonym">Mertensiothuria leucospilota</name>
    <dbReference type="NCBI Taxonomy" id="206669"/>
    <lineage>
        <taxon>Eukaryota</taxon>
        <taxon>Metazoa</taxon>
        <taxon>Echinodermata</taxon>
        <taxon>Eleutherozoa</taxon>
        <taxon>Echinozoa</taxon>
        <taxon>Holothuroidea</taxon>
        <taxon>Aspidochirotacea</taxon>
        <taxon>Aspidochirotida</taxon>
        <taxon>Holothuriidae</taxon>
        <taxon>Holothuria</taxon>
    </lineage>
</organism>
<evidence type="ECO:0000313" key="4">
    <source>
        <dbReference type="Proteomes" id="UP001152320"/>
    </source>
</evidence>
<accession>A0A9Q1CED0</accession>